<dbReference type="SMART" id="SM00066">
    <property type="entry name" value="GAL4"/>
    <property type="match status" value="1"/>
</dbReference>
<name>A0ABR0JXJ3_9EURO</name>
<accession>A0ABR0JXJ3</accession>
<keyword evidence="3" id="KW-0805">Transcription regulation</keyword>
<evidence type="ECO:0000256" key="3">
    <source>
        <dbReference type="ARBA" id="ARBA00023015"/>
    </source>
</evidence>
<keyword evidence="6" id="KW-0539">Nucleus</keyword>
<evidence type="ECO:0000256" key="5">
    <source>
        <dbReference type="ARBA" id="ARBA00023163"/>
    </source>
</evidence>
<dbReference type="CDD" id="cd12148">
    <property type="entry name" value="fungal_TF_MHR"/>
    <property type="match status" value="1"/>
</dbReference>
<evidence type="ECO:0000259" key="8">
    <source>
        <dbReference type="PROSITE" id="PS50048"/>
    </source>
</evidence>
<feature type="region of interest" description="Disordered" evidence="7">
    <location>
        <begin position="106"/>
        <end position="130"/>
    </location>
</feature>
<dbReference type="PANTHER" id="PTHR47338">
    <property type="entry name" value="ZN(II)2CYS6 TRANSCRIPTION FACTOR (EUROFUNG)-RELATED"/>
    <property type="match status" value="1"/>
</dbReference>
<feature type="compositionally biased region" description="Polar residues" evidence="7">
    <location>
        <begin position="106"/>
        <end position="116"/>
    </location>
</feature>
<evidence type="ECO:0000313" key="9">
    <source>
        <dbReference type="EMBL" id="KAK5077539.1"/>
    </source>
</evidence>
<evidence type="ECO:0000256" key="2">
    <source>
        <dbReference type="ARBA" id="ARBA00022723"/>
    </source>
</evidence>
<evidence type="ECO:0000256" key="7">
    <source>
        <dbReference type="SAM" id="MobiDB-lite"/>
    </source>
</evidence>
<dbReference type="EMBL" id="JAVRRG010000215">
    <property type="protein sequence ID" value="KAK5077539.1"/>
    <property type="molecule type" value="Genomic_DNA"/>
</dbReference>
<keyword evidence="4" id="KW-0238">DNA-binding</keyword>
<keyword evidence="10" id="KW-1185">Reference proteome</keyword>
<dbReference type="PANTHER" id="PTHR47338:SF9">
    <property type="entry name" value="ZN(II)2CYS6 TRANSCRIPTION FACTOR (EUROFUNG)"/>
    <property type="match status" value="1"/>
</dbReference>
<organism evidence="9 10">
    <name type="scientific">Lithohypha guttulata</name>
    <dbReference type="NCBI Taxonomy" id="1690604"/>
    <lineage>
        <taxon>Eukaryota</taxon>
        <taxon>Fungi</taxon>
        <taxon>Dikarya</taxon>
        <taxon>Ascomycota</taxon>
        <taxon>Pezizomycotina</taxon>
        <taxon>Eurotiomycetes</taxon>
        <taxon>Chaetothyriomycetidae</taxon>
        <taxon>Chaetothyriales</taxon>
        <taxon>Trichomeriaceae</taxon>
        <taxon>Lithohypha</taxon>
    </lineage>
</organism>
<keyword evidence="2" id="KW-0479">Metal-binding</keyword>
<proteinExistence type="predicted"/>
<dbReference type="InterPro" id="IPR036864">
    <property type="entry name" value="Zn2-C6_fun-type_DNA-bd_sf"/>
</dbReference>
<gene>
    <name evidence="9" type="ORF">LTR24_009543</name>
</gene>
<dbReference type="PROSITE" id="PS00463">
    <property type="entry name" value="ZN2_CY6_FUNGAL_1"/>
    <property type="match status" value="1"/>
</dbReference>
<dbReference type="InterPro" id="IPR050815">
    <property type="entry name" value="TF_fung"/>
</dbReference>
<keyword evidence="5" id="KW-0804">Transcription</keyword>
<evidence type="ECO:0000256" key="6">
    <source>
        <dbReference type="ARBA" id="ARBA00023242"/>
    </source>
</evidence>
<dbReference type="PROSITE" id="PS50048">
    <property type="entry name" value="ZN2_CY6_FUNGAL_2"/>
    <property type="match status" value="1"/>
</dbReference>
<dbReference type="SUPFAM" id="SSF57701">
    <property type="entry name" value="Zn2/Cys6 DNA-binding domain"/>
    <property type="match status" value="1"/>
</dbReference>
<dbReference type="CDD" id="cd00067">
    <property type="entry name" value="GAL4"/>
    <property type="match status" value="1"/>
</dbReference>
<protein>
    <recommendedName>
        <fullName evidence="8">Zn(2)-C6 fungal-type domain-containing protein</fullName>
    </recommendedName>
</protein>
<comment type="subcellular location">
    <subcellularLocation>
        <location evidence="1">Nucleus</location>
    </subcellularLocation>
</comment>
<evidence type="ECO:0000313" key="10">
    <source>
        <dbReference type="Proteomes" id="UP001345013"/>
    </source>
</evidence>
<comment type="caution">
    <text evidence="9">The sequence shown here is derived from an EMBL/GenBank/DDBJ whole genome shotgun (WGS) entry which is preliminary data.</text>
</comment>
<reference evidence="9 10" key="1">
    <citation type="submission" date="2023-08" db="EMBL/GenBank/DDBJ databases">
        <title>Black Yeasts Isolated from many extreme environments.</title>
        <authorList>
            <person name="Coleine C."/>
            <person name="Stajich J.E."/>
            <person name="Selbmann L."/>
        </authorList>
    </citation>
    <scope>NUCLEOTIDE SEQUENCE [LARGE SCALE GENOMIC DNA]</scope>
    <source>
        <strain evidence="9 10">CCFEE 5885</strain>
    </source>
</reference>
<dbReference type="Proteomes" id="UP001345013">
    <property type="component" value="Unassembled WGS sequence"/>
</dbReference>
<evidence type="ECO:0000256" key="4">
    <source>
        <dbReference type="ARBA" id="ARBA00023125"/>
    </source>
</evidence>
<evidence type="ECO:0000256" key="1">
    <source>
        <dbReference type="ARBA" id="ARBA00004123"/>
    </source>
</evidence>
<feature type="domain" description="Zn(2)-C6 fungal-type" evidence="8">
    <location>
        <begin position="15"/>
        <end position="45"/>
    </location>
</feature>
<dbReference type="Pfam" id="PF00172">
    <property type="entry name" value="Zn_clus"/>
    <property type="match status" value="1"/>
</dbReference>
<dbReference type="InterPro" id="IPR001138">
    <property type="entry name" value="Zn2Cys6_DnaBD"/>
</dbReference>
<dbReference type="Gene3D" id="4.10.240.10">
    <property type="entry name" value="Zn(2)-C6 fungal-type DNA-binding domain"/>
    <property type="match status" value="1"/>
</dbReference>
<sequence length="693" mass="78149">MESPATKVRKRIREACEPCRRKKGRCTGEKPVCSLCARLGQTCTYAEGTRVSASLDSLQDAVGTQSSTSYQLVPNVDLPSDGASALEDRVQDLDDKVTEVLDQVRSLASSHAQSRPSTHRTPDPIAPGIANDISFPAPHVTRRAAELYMQFCHCQPLPLFSPDHFANNITSRDPEVRLCIVGLSFRFERRVRPQADPQAESAEYLESARSLVMKRIIEGHIELSTLQCLCLLALADFSDDKSQQARLYLSFASEISRSARVDVFARHGVIATKTEEHVRALWSVIMLQYLCGSFGSMTTSIDVSLLRHPPSDALNMLASDNKQNGSYSQEGEHDMGVVAYAIQMSEVWYTVRQYVHHRGKQDKYPPWSGQSIYSSVMFRQMELESQMPHKHRFNPSGFADHPISVLSTNRHYWTPWLYLQIIYHAIVCMLNHPILLSVHLRRFRVNQVPELFLQHTADLITSHTDWIIHLLEIAKEKQFEFSDPFLGQCIAIVATIFMQQSYTEDQENRLDKRAKFSVCLRFVQDLGKYWPHVNQMAIDLQEFERTVSKAYESSSYDNSPNLSKHVNLTTFWKILDNTFDPASYAGTKSIFGSTLTLRSASRPENDVLSTRLLPEPTRVHSLPHPSSSTVTTPNTANGVGIPTAGFGNHNDSAYFNTAIPDAYADTPFLAQNFFALGQDFVGNADDWFNWTDP</sequence>